<dbReference type="FunFam" id="1.25.40.10:FF:000020">
    <property type="entry name" value="Stress-induced phosphoprotein 1"/>
    <property type="match status" value="1"/>
</dbReference>
<evidence type="ECO:0000256" key="4">
    <source>
        <dbReference type="ARBA" id="ARBA00022803"/>
    </source>
</evidence>
<dbReference type="Pfam" id="PF13181">
    <property type="entry name" value="TPR_8"/>
    <property type="match status" value="2"/>
</dbReference>
<dbReference type="FunFam" id="1.10.260.100:FF:000002">
    <property type="entry name" value="Stress-induced-phosphoprotein 1 (Hsp70/Hsp90-organizing)"/>
    <property type="match status" value="1"/>
</dbReference>
<evidence type="ECO:0000256" key="2">
    <source>
        <dbReference type="ARBA" id="ARBA00022490"/>
    </source>
</evidence>
<evidence type="ECO:0000256" key="6">
    <source>
        <dbReference type="PROSITE-ProRule" id="PRU00339"/>
    </source>
</evidence>
<dbReference type="Pfam" id="PF13414">
    <property type="entry name" value="TPR_11"/>
    <property type="match status" value="1"/>
</dbReference>
<dbReference type="FunFam" id="1.10.260.100:FF:000004">
    <property type="entry name" value="Putative stress-induced-phosphoprotein 1"/>
    <property type="match status" value="1"/>
</dbReference>
<reference evidence="9" key="1">
    <citation type="journal article" date="2020" name="Nat. Commun.">
        <title>Large-scale genome sequencing of mycorrhizal fungi provides insights into the early evolution of symbiotic traits.</title>
        <authorList>
            <person name="Miyauchi S."/>
            <person name="Kiss E."/>
            <person name="Kuo A."/>
            <person name="Drula E."/>
            <person name="Kohler A."/>
            <person name="Sanchez-Garcia M."/>
            <person name="Morin E."/>
            <person name="Andreopoulos B."/>
            <person name="Barry K.W."/>
            <person name="Bonito G."/>
            <person name="Buee M."/>
            <person name="Carver A."/>
            <person name="Chen C."/>
            <person name="Cichocki N."/>
            <person name="Clum A."/>
            <person name="Culley D."/>
            <person name="Crous P.W."/>
            <person name="Fauchery L."/>
            <person name="Girlanda M."/>
            <person name="Hayes R.D."/>
            <person name="Keri Z."/>
            <person name="LaButti K."/>
            <person name="Lipzen A."/>
            <person name="Lombard V."/>
            <person name="Magnuson J."/>
            <person name="Maillard F."/>
            <person name="Murat C."/>
            <person name="Nolan M."/>
            <person name="Ohm R.A."/>
            <person name="Pangilinan J."/>
            <person name="Pereira M.F."/>
            <person name="Perotto S."/>
            <person name="Peter M."/>
            <person name="Pfister S."/>
            <person name="Riley R."/>
            <person name="Sitrit Y."/>
            <person name="Stielow J.B."/>
            <person name="Szollosi G."/>
            <person name="Zifcakova L."/>
            <person name="Stursova M."/>
            <person name="Spatafora J.W."/>
            <person name="Tedersoo L."/>
            <person name="Vaario L.M."/>
            <person name="Yamada A."/>
            <person name="Yan M."/>
            <person name="Wang P."/>
            <person name="Xu J."/>
            <person name="Bruns T."/>
            <person name="Baldrian P."/>
            <person name="Vilgalys R."/>
            <person name="Dunand C."/>
            <person name="Henrissat B."/>
            <person name="Grigoriev I.V."/>
            <person name="Hibbett D."/>
            <person name="Nagy L.G."/>
            <person name="Martin F.M."/>
        </authorList>
    </citation>
    <scope>NUCLEOTIDE SEQUENCE</scope>
    <source>
        <strain evidence="9">UH-Tt-Lm1</strain>
    </source>
</reference>
<evidence type="ECO:0000256" key="1">
    <source>
        <dbReference type="ARBA" id="ARBA00004496"/>
    </source>
</evidence>
<dbReference type="PROSITE" id="PS50005">
    <property type="entry name" value="TPR"/>
    <property type="match status" value="5"/>
</dbReference>
<dbReference type="GO" id="GO:0042030">
    <property type="term" value="F:ATPase inhibitor activity"/>
    <property type="evidence" value="ECO:0007669"/>
    <property type="project" value="UniProtKB-ARBA"/>
</dbReference>
<dbReference type="InterPro" id="IPR041243">
    <property type="entry name" value="STI1/HOP_DP"/>
</dbReference>
<comment type="subcellular location">
    <subcellularLocation>
        <location evidence="1">Cytoplasm</location>
    </subcellularLocation>
</comment>
<feature type="repeat" description="TPR" evidence="6">
    <location>
        <begin position="4"/>
        <end position="37"/>
    </location>
</feature>
<feature type="repeat" description="TPR" evidence="6">
    <location>
        <begin position="300"/>
        <end position="333"/>
    </location>
</feature>
<dbReference type="InterPro" id="IPR019734">
    <property type="entry name" value="TPR_rpt"/>
</dbReference>
<comment type="caution">
    <text evidence="9">The sequence shown here is derived from an EMBL/GenBank/DDBJ whole genome shotgun (WGS) entry which is preliminary data.</text>
</comment>
<comment type="subunit">
    <text evidence="5">Part of a larger complex that includes HSP70, HSP90, and immunophilins.</text>
</comment>
<dbReference type="Pfam" id="PF13424">
    <property type="entry name" value="TPR_12"/>
    <property type="match status" value="1"/>
</dbReference>
<dbReference type="OrthoDB" id="2423701at2759"/>
<dbReference type="Gene3D" id="1.25.40.10">
    <property type="entry name" value="Tetratricopeptide repeat domain"/>
    <property type="match status" value="3"/>
</dbReference>
<proteinExistence type="predicted"/>
<dbReference type="SMART" id="SM00727">
    <property type="entry name" value="STI1"/>
    <property type="match status" value="2"/>
</dbReference>
<dbReference type="GO" id="GO:0005737">
    <property type="term" value="C:cytoplasm"/>
    <property type="evidence" value="ECO:0007669"/>
    <property type="project" value="UniProtKB-SubCell"/>
</dbReference>
<organism evidence="9 10">
    <name type="scientific">Thelephora terrestris</name>
    <dbReference type="NCBI Taxonomy" id="56493"/>
    <lineage>
        <taxon>Eukaryota</taxon>
        <taxon>Fungi</taxon>
        <taxon>Dikarya</taxon>
        <taxon>Basidiomycota</taxon>
        <taxon>Agaricomycotina</taxon>
        <taxon>Agaricomycetes</taxon>
        <taxon>Thelephorales</taxon>
        <taxon>Thelephoraceae</taxon>
        <taxon>Thelephora</taxon>
    </lineage>
</organism>
<dbReference type="SUPFAM" id="SSF48452">
    <property type="entry name" value="TPR-like"/>
    <property type="match status" value="2"/>
</dbReference>
<dbReference type="PANTHER" id="PTHR22904">
    <property type="entry name" value="TPR REPEAT CONTAINING PROTEIN"/>
    <property type="match status" value="1"/>
</dbReference>
<feature type="domain" description="STI1" evidence="8">
    <location>
        <begin position="146"/>
        <end position="186"/>
    </location>
</feature>
<dbReference type="InterPro" id="IPR011990">
    <property type="entry name" value="TPR-like_helical_dom_sf"/>
</dbReference>
<dbReference type="SMART" id="SM00028">
    <property type="entry name" value="TPR"/>
    <property type="match status" value="9"/>
</dbReference>
<dbReference type="Pfam" id="PF17830">
    <property type="entry name" value="STI1-HOP_DP"/>
    <property type="match status" value="2"/>
</dbReference>
<dbReference type="InterPro" id="IPR013105">
    <property type="entry name" value="TPR_2"/>
</dbReference>
<evidence type="ECO:0000313" key="10">
    <source>
        <dbReference type="Proteomes" id="UP000736335"/>
    </source>
</evidence>
<dbReference type="AlphaFoldDB" id="A0A9P6H7Y7"/>
<dbReference type="Gene3D" id="1.10.260.100">
    <property type="match status" value="2"/>
</dbReference>
<feature type="region of interest" description="Disordered" evidence="7">
    <location>
        <begin position="196"/>
        <end position="266"/>
    </location>
</feature>
<feature type="repeat" description="TPR" evidence="6">
    <location>
        <begin position="341"/>
        <end position="374"/>
    </location>
</feature>
<dbReference type="PANTHER" id="PTHR22904:SF523">
    <property type="entry name" value="STRESS-INDUCED-PHOSPHOPROTEIN 1"/>
    <property type="match status" value="1"/>
</dbReference>
<keyword evidence="10" id="KW-1185">Reference proteome</keyword>
<dbReference type="GO" id="GO:0051879">
    <property type="term" value="F:Hsp90 protein binding"/>
    <property type="evidence" value="ECO:0007669"/>
    <property type="project" value="TreeGrafter"/>
</dbReference>
<evidence type="ECO:0000313" key="9">
    <source>
        <dbReference type="EMBL" id="KAF9779555.1"/>
    </source>
</evidence>
<feature type="domain" description="STI1" evidence="8">
    <location>
        <begin position="538"/>
        <end position="577"/>
    </location>
</feature>
<keyword evidence="2" id="KW-0963">Cytoplasm</keyword>
<evidence type="ECO:0000256" key="7">
    <source>
        <dbReference type="SAM" id="MobiDB-lite"/>
    </source>
</evidence>
<feature type="compositionally biased region" description="Pro residues" evidence="7">
    <location>
        <begin position="215"/>
        <end position="226"/>
    </location>
</feature>
<keyword evidence="3" id="KW-0677">Repeat</keyword>
<reference evidence="9" key="2">
    <citation type="submission" date="2020-11" db="EMBL/GenBank/DDBJ databases">
        <authorList>
            <consortium name="DOE Joint Genome Institute"/>
            <person name="Kuo A."/>
            <person name="Miyauchi S."/>
            <person name="Kiss E."/>
            <person name="Drula E."/>
            <person name="Kohler A."/>
            <person name="Sanchez-Garcia M."/>
            <person name="Andreopoulos B."/>
            <person name="Barry K.W."/>
            <person name="Bonito G."/>
            <person name="Buee M."/>
            <person name="Carver A."/>
            <person name="Chen C."/>
            <person name="Cichocki N."/>
            <person name="Clum A."/>
            <person name="Culley D."/>
            <person name="Crous P.W."/>
            <person name="Fauchery L."/>
            <person name="Girlanda M."/>
            <person name="Hayes R."/>
            <person name="Keri Z."/>
            <person name="Labutti K."/>
            <person name="Lipzen A."/>
            <person name="Lombard V."/>
            <person name="Magnuson J."/>
            <person name="Maillard F."/>
            <person name="Morin E."/>
            <person name="Murat C."/>
            <person name="Nolan M."/>
            <person name="Ohm R."/>
            <person name="Pangilinan J."/>
            <person name="Pereira M."/>
            <person name="Perotto S."/>
            <person name="Peter M."/>
            <person name="Riley R."/>
            <person name="Sitrit Y."/>
            <person name="Stielow B."/>
            <person name="Szollosi G."/>
            <person name="Zifcakova L."/>
            <person name="Stursova M."/>
            <person name="Spatafora J.W."/>
            <person name="Tedersoo L."/>
            <person name="Vaario L.-M."/>
            <person name="Yamada A."/>
            <person name="Yan M."/>
            <person name="Wang P."/>
            <person name="Xu J."/>
            <person name="Bruns T."/>
            <person name="Baldrian P."/>
            <person name="Vilgalys R."/>
            <person name="Henrissat B."/>
            <person name="Grigoriev I.V."/>
            <person name="Hibbett D."/>
            <person name="Nagy L.G."/>
            <person name="Martin F.M."/>
        </authorList>
    </citation>
    <scope>NUCLEOTIDE SEQUENCE</scope>
    <source>
        <strain evidence="9">UH-Tt-Lm1</strain>
    </source>
</reference>
<name>A0A9P6H7Y7_9AGAM</name>
<evidence type="ECO:0000256" key="3">
    <source>
        <dbReference type="ARBA" id="ARBA00022737"/>
    </source>
</evidence>
<evidence type="ECO:0000259" key="8">
    <source>
        <dbReference type="SMART" id="SM00727"/>
    </source>
</evidence>
<gene>
    <name evidence="9" type="ORF">BJ322DRAFT_363611</name>
</gene>
<feature type="compositionally biased region" description="Acidic residues" evidence="7">
    <location>
        <begin position="249"/>
        <end position="259"/>
    </location>
</feature>
<protein>
    <submittedName>
        <fullName evidence="9">Activator of Hsp70 and Hsp90 chaperone</fullName>
    </submittedName>
</protein>
<dbReference type="EMBL" id="WIUZ02000019">
    <property type="protein sequence ID" value="KAF9779555.1"/>
    <property type="molecule type" value="Genomic_DNA"/>
</dbReference>
<keyword evidence="4 6" id="KW-0802">TPR repeat</keyword>
<accession>A0A9P6H7Y7</accession>
<dbReference type="InterPro" id="IPR006636">
    <property type="entry name" value="STI1_HS-bd"/>
</dbReference>
<evidence type="ECO:0000256" key="5">
    <source>
        <dbReference type="ARBA" id="ARBA00064323"/>
    </source>
</evidence>
<dbReference type="Pfam" id="PF07719">
    <property type="entry name" value="TPR_2"/>
    <property type="match status" value="1"/>
</dbReference>
<feature type="repeat" description="TPR" evidence="6">
    <location>
        <begin position="401"/>
        <end position="434"/>
    </location>
</feature>
<sequence>MSTANELKDQGNKAFQAKDYDTAIDLFTKAIELDPKNHVLYSNRSGANSGKRQWAEALEDAELCIKINPSWPKGYARKGAALHGSRQFDEAIAAYEEGLKLEDSPALRRGLKEVQDAKAHDSSNEGGLGLGKFFSDPNLLGKLATNPRTAKHLADPAFRQKLQFIQSNPSMAESTLSGDPRMIDVLGALMGIDMQGFSRPEGSDDLPPGVVPGTIPDPPSSPPRKAPTPQASSSKPTPPPPEPAKVEEVEMEEDEDDEEVKARKEAEAEKKLGAEAYKRRDFEAAATHFSKAWDIWPKDITFLTNLGAVYFEKGDYEKCIETCEKAIEEGRGIRADYKIIAKAYGRIGTAYTKTGDLASAIKNFNKSLTEHRTPDILNKLRETERAKSEAEKLAYIDPEKSAQAREEGNGLFKKGDFAGAVKAYTESINRDPNDPRGYNNRANAYTKLVALPEALKDAEAAIKVDPKFVKAYIRKSHILFTMRDYVKAIEALQEAAEHDEAGAHTKEIQEQIWKCQQAQFAQRDGESDDDVMQRAMRDPEVAQIMSDPVMQSILQQAQSNPAALQDHMKNPIVRNKINKLISAGIIRTR</sequence>
<dbReference type="FunFam" id="1.25.40.10:FF:000010">
    <property type="entry name" value="Stress-induced phosphoprotein 1"/>
    <property type="match status" value="1"/>
</dbReference>
<feature type="repeat" description="TPR" evidence="6">
    <location>
        <begin position="266"/>
        <end position="299"/>
    </location>
</feature>
<dbReference type="FunFam" id="1.25.40.10:FF:000027">
    <property type="entry name" value="stress-induced-phosphoprotein 1 isoform X1"/>
    <property type="match status" value="1"/>
</dbReference>
<dbReference type="Proteomes" id="UP000736335">
    <property type="component" value="Unassembled WGS sequence"/>
</dbReference>